<dbReference type="CDD" id="cd05401">
    <property type="entry name" value="NT_GlnE_GlnD_like"/>
    <property type="match status" value="1"/>
</dbReference>
<dbReference type="PANTHER" id="PTHR30231:SF41">
    <property type="entry name" value="DNA POLYMERASE III SUBUNIT EPSILON"/>
    <property type="match status" value="1"/>
</dbReference>
<evidence type="ECO:0000256" key="3">
    <source>
        <dbReference type="PROSITE-ProRule" id="PRU00703"/>
    </source>
</evidence>
<dbReference type="InterPro" id="IPR013520">
    <property type="entry name" value="Ribonucl_H"/>
</dbReference>
<dbReference type="InterPro" id="IPR018821">
    <property type="entry name" value="DUF294_put_nucleoTrafse_sb-bd"/>
</dbReference>
<dbReference type="GO" id="GO:0008408">
    <property type="term" value="F:3'-5' exonuclease activity"/>
    <property type="evidence" value="ECO:0007669"/>
    <property type="project" value="TreeGrafter"/>
</dbReference>
<dbReference type="GO" id="GO:0045004">
    <property type="term" value="P:DNA replication proofreading"/>
    <property type="evidence" value="ECO:0007669"/>
    <property type="project" value="TreeGrafter"/>
</dbReference>
<protein>
    <submittedName>
        <fullName evidence="5">CBS domain-containing protein</fullName>
    </submittedName>
</protein>
<reference evidence="5 6" key="1">
    <citation type="submission" date="2018-12" db="EMBL/GenBank/DDBJ databases">
        <title>Mesorhizobium carbonis sp. nov., isolated from coal mine water.</title>
        <authorList>
            <person name="Xin W."/>
            <person name="Xu Z."/>
            <person name="Xiang F."/>
            <person name="Zhang J."/>
            <person name="Xi L."/>
            <person name="Liu J."/>
        </authorList>
    </citation>
    <scope>NUCLEOTIDE SEQUENCE [LARGE SCALE GENOMIC DNA]</scope>
    <source>
        <strain evidence="5 6">B2.3</strain>
    </source>
</reference>
<evidence type="ECO:0000259" key="4">
    <source>
        <dbReference type="PROSITE" id="PS51371"/>
    </source>
</evidence>
<name>A0A429YYA2_9HYPH</name>
<evidence type="ECO:0000256" key="1">
    <source>
        <dbReference type="ARBA" id="ARBA00025483"/>
    </source>
</evidence>
<proteinExistence type="predicted"/>
<accession>A0A429YYA2</accession>
<gene>
    <name evidence="5" type="ORF">EJC49_10710</name>
</gene>
<organism evidence="5 6">
    <name type="scientific">Aquibium carbonis</name>
    <dbReference type="NCBI Taxonomy" id="2495581"/>
    <lineage>
        <taxon>Bacteria</taxon>
        <taxon>Pseudomonadati</taxon>
        <taxon>Pseudomonadota</taxon>
        <taxon>Alphaproteobacteria</taxon>
        <taxon>Hyphomicrobiales</taxon>
        <taxon>Phyllobacteriaceae</taxon>
        <taxon>Aquibium</taxon>
    </lineage>
</organism>
<dbReference type="Gene3D" id="3.30.420.10">
    <property type="entry name" value="Ribonuclease H-like superfamily/Ribonuclease H"/>
    <property type="match status" value="1"/>
</dbReference>
<dbReference type="GO" id="GO:0005829">
    <property type="term" value="C:cytosol"/>
    <property type="evidence" value="ECO:0007669"/>
    <property type="project" value="TreeGrafter"/>
</dbReference>
<evidence type="ECO:0000313" key="6">
    <source>
        <dbReference type="Proteomes" id="UP000278398"/>
    </source>
</evidence>
<dbReference type="Pfam" id="PF10335">
    <property type="entry name" value="DUF294_C"/>
    <property type="match status" value="1"/>
</dbReference>
<comment type="caution">
    <text evidence="5">The sequence shown here is derived from an EMBL/GenBank/DDBJ whole genome shotgun (WGS) entry which is preliminary data.</text>
</comment>
<dbReference type="GO" id="GO:0008773">
    <property type="term" value="F:[protein-PII] uridylyltransferase activity"/>
    <property type="evidence" value="ECO:0007669"/>
    <property type="project" value="InterPro"/>
</dbReference>
<dbReference type="CDD" id="cd06127">
    <property type="entry name" value="DEDDh"/>
    <property type="match status" value="1"/>
</dbReference>
<dbReference type="AlphaFoldDB" id="A0A429YYA2"/>
<keyword evidence="3" id="KW-0129">CBS domain</keyword>
<dbReference type="PANTHER" id="PTHR30231">
    <property type="entry name" value="DNA POLYMERASE III SUBUNIT EPSILON"/>
    <property type="match status" value="1"/>
</dbReference>
<dbReference type="OrthoDB" id="9808528at2"/>
<dbReference type="InterPro" id="IPR005105">
    <property type="entry name" value="GlnD_Uridyltrans_N"/>
</dbReference>
<dbReference type="InterPro" id="IPR000644">
    <property type="entry name" value="CBS_dom"/>
</dbReference>
<dbReference type="PROSITE" id="PS51371">
    <property type="entry name" value="CBS"/>
    <property type="match status" value="2"/>
</dbReference>
<feature type="domain" description="CBS" evidence="4">
    <location>
        <begin position="312"/>
        <end position="372"/>
    </location>
</feature>
<dbReference type="Gene3D" id="3.10.580.10">
    <property type="entry name" value="CBS-domain"/>
    <property type="match status" value="1"/>
</dbReference>
<dbReference type="InterPro" id="IPR036397">
    <property type="entry name" value="RNaseH_sf"/>
</dbReference>
<dbReference type="SMART" id="SM00479">
    <property type="entry name" value="EXOIII"/>
    <property type="match status" value="1"/>
</dbReference>
<dbReference type="FunFam" id="3.30.420.10:FF:000045">
    <property type="entry name" value="3'-5' exonuclease DinG"/>
    <property type="match status" value="1"/>
</dbReference>
<sequence>MRILSGATPLIALDAVCADTETTGLDTTTARIVQFGAVAITSGKVNADERFETLVDPKSPIPPGSTLIHQITDADVAGAPSFGEALGQFDAFAKQRVLIGFSIGFDLAVIEHEAKRAGIRWIRPRTLCVRLLSAVASPTLPDQSLDMIAQWLGIEIDGRHQAPGDAKAAADIFVALLPRLAERGIRTLAEAERACLAQTAQLDSHHKAGWSEPATRPEAPGPRAFGAVDPYAYRHRIRDLMASPPLIVAAGLDLRGAIDLMVEKRISSLFVADTPEPGLPLPAYGIVTERDVMRRIAGSGADALCEPVGSIATRNLASIRAEAFVYRAVGRMDRLKIRHLAVRDDLGRLVGVVSARDLLRLRAGAAVSLDDEIEAAGDPSALASAWSTLPAVAEALIGEAIEARVIAEIVSEELRIVTRRAAQLAEAAMLAEGLGEPPCPYAVLVLGSGGRGESLLAADQDNAIVFAEGEPDGPQDRWFARLGERMAATLDDAGIPLCKGGVMAKNPAFRGSAALWTARVEDWIGRSRPDDLLNVDIFFDFAPVHGDFALAARLFDLAYDLGSKSPVFAKLLGERIAVGSGPFTLFGGFRTDEGRVDLKMHGLFPIVAFARALAIRHGIAERSTKARLSGLIARGLGSTGDIERLIAAHGAIIKAMLTQQSRDLLAGIPVSNKVEVGAMSREDQTELKASLKAIQVIPDLLRTLMFS</sequence>
<dbReference type="InterPro" id="IPR012337">
    <property type="entry name" value="RNaseH-like_sf"/>
</dbReference>
<dbReference type="Pfam" id="PF00571">
    <property type="entry name" value="CBS"/>
    <property type="match status" value="2"/>
</dbReference>
<keyword evidence="6" id="KW-1185">Reference proteome</keyword>
<dbReference type="EMBL" id="RWKW01000035">
    <property type="protein sequence ID" value="RST86447.1"/>
    <property type="molecule type" value="Genomic_DNA"/>
</dbReference>
<evidence type="ECO:0000256" key="2">
    <source>
        <dbReference type="ARBA" id="ARBA00026073"/>
    </source>
</evidence>
<dbReference type="SMART" id="SM00116">
    <property type="entry name" value="CBS"/>
    <property type="match status" value="2"/>
</dbReference>
<feature type="domain" description="CBS" evidence="4">
    <location>
        <begin position="241"/>
        <end position="304"/>
    </location>
</feature>
<dbReference type="RefSeq" id="WP_126699918.1">
    <property type="nucleotide sequence ID" value="NZ_RWKW01000035.1"/>
</dbReference>
<dbReference type="SUPFAM" id="SSF54631">
    <property type="entry name" value="CBS-domain pair"/>
    <property type="match status" value="1"/>
</dbReference>
<comment type="function">
    <text evidence="1">DNA polymerase III is a complex, multichain enzyme responsible for most of the replicative synthesis in bacteria. The epsilon subunit contain the editing function and is a proofreading 3'-5' exonuclease.</text>
</comment>
<dbReference type="InterPro" id="IPR046342">
    <property type="entry name" value="CBS_dom_sf"/>
</dbReference>
<dbReference type="GO" id="GO:0003676">
    <property type="term" value="F:nucleic acid binding"/>
    <property type="evidence" value="ECO:0007669"/>
    <property type="project" value="InterPro"/>
</dbReference>
<dbReference type="Proteomes" id="UP000278398">
    <property type="component" value="Unassembled WGS sequence"/>
</dbReference>
<evidence type="ECO:0000313" key="5">
    <source>
        <dbReference type="EMBL" id="RST86447.1"/>
    </source>
</evidence>
<dbReference type="Pfam" id="PF03445">
    <property type="entry name" value="DUF294"/>
    <property type="match status" value="1"/>
</dbReference>
<dbReference type="SUPFAM" id="SSF53098">
    <property type="entry name" value="Ribonuclease H-like"/>
    <property type="match status" value="1"/>
</dbReference>
<dbReference type="Pfam" id="PF00929">
    <property type="entry name" value="RNase_T"/>
    <property type="match status" value="1"/>
</dbReference>
<comment type="subunit">
    <text evidence="2">DNA polymerase III contains a core (composed of alpha, epsilon and theta chains) that associates with a tau subunit. This core dimerizes to form the POLIII' complex. PolIII' associates with the gamma complex (composed of gamma, delta, delta', psi and chi chains) and with the beta chain to form the complete DNA polymerase III complex.</text>
</comment>